<dbReference type="STRING" id="3469.A0A4Y7IYC8"/>
<dbReference type="AlphaFoldDB" id="A0A4Y7IYC8"/>
<evidence type="ECO:0008006" key="3">
    <source>
        <dbReference type="Google" id="ProtNLM"/>
    </source>
</evidence>
<name>A0A4Y7IYC8_PAPSO</name>
<protein>
    <recommendedName>
        <fullName evidence="3">Kinesin motor domain-containing protein</fullName>
    </recommendedName>
</protein>
<reference evidence="1 2" key="1">
    <citation type="journal article" date="2018" name="Science">
        <title>The opium poppy genome and morphinan production.</title>
        <authorList>
            <person name="Guo L."/>
            <person name="Winzer T."/>
            <person name="Yang X."/>
            <person name="Li Y."/>
            <person name="Ning Z."/>
            <person name="He Z."/>
            <person name="Teodor R."/>
            <person name="Lu Y."/>
            <person name="Bowser T.A."/>
            <person name="Graham I.A."/>
            <person name="Ye K."/>
        </authorList>
    </citation>
    <scope>NUCLEOTIDE SEQUENCE [LARGE SCALE GENOMIC DNA]</scope>
    <source>
        <strain evidence="2">cv. HN1</strain>
        <tissue evidence="1">Leaves</tissue>
    </source>
</reference>
<dbReference type="Proteomes" id="UP000316621">
    <property type="component" value="Chromosome 3"/>
</dbReference>
<dbReference type="OMA" id="CQDMANE"/>
<accession>A0A4Y7IYC8</accession>
<proteinExistence type="predicted"/>
<sequence length="229" mass="26773">MSQIILDSPLVGGRLMFVDMVGSENIEQAVQVDFEAKMQSHYFVQHNLKDVLSFRIVKYCKALLIFTYVCNCRQQRPRERSFKESCGVHCEWGLWSSFQRQQIDHASEGSFEDDRSKMLVILCATPDPKEIHKVLAKSIVRAALITKLEQMQGKTLVISEEEISLGVKERTQNLKLELYKKLQECQDMANEFVVMVRRRMEEKVLQQQEEVETLLRRLEGLEPFERQGW</sequence>
<keyword evidence="2" id="KW-1185">Reference proteome</keyword>
<evidence type="ECO:0000313" key="1">
    <source>
        <dbReference type="EMBL" id="RZC53894.1"/>
    </source>
</evidence>
<organism evidence="1 2">
    <name type="scientific">Papaver somniferum</name>
    <name type="common">Opium poppy</name>
    <dbReference type="NCBI Taxonomy" id="3469"/>
    <lineage>
        <taxon>Eukaryota</taxon>
        <taxon>Viridiplantae</taxon>
        <taxon>Streptophyta</taxon>
        <taxon>Embryophyta</taxon>
        <taxon>Tracheophyta</taxon>
        <taxon>Spermatophyta</taxon>
        <taxon>Magnoliopsida</taxon>
        <taxon>Ranunculales</taxon>
        <taxon>Papaveraceae</taxon>
        <taxon>Papaveroideae</taxon>
        <taxon>Papaver</taxon>
    </lineage>
</organism>
<gene>
    <name evidence="1" type="ORF">C5167_012753</name>
</gene>
<evidence type="ECO:0000313" key="2">
    <source>
        <dbReference type="Proteomes" id="UP000316621"/>
    </source>
</evidence>
<dbReference type="Gramene" id="RZC53894">
    <property type="protein sequence ID" value="RZC53894"/>
    <property type="gene ID" value="C5167_012753"/>
</dbReference>
<dbReference type="EMBL" id="CM010717">
    <property type="protein sequence ID" value="RZC53894.1"/>
    <property type="molecule type" value="Genomic_DNA"/>
</dbReference>